<dbReference type="PROSITE" id="PS50878">
    <property type="entry name" value="RT_POL"/>
    <property type="match status" value="1"/>
</dbReference>
<dbReference type="OrthoDB" id="6296806at2759"/>
<organism evidence="4">
    <name type="scientific">Schistocephalus solidus</name>
    <name type="common">Tapeworm</name>
    <dbReference type="NCBI Taxonomy" id="70667"/>
    <lineage>
        <taxon>Eukaryota</taxon>
        <taxon>Metazoa</taxon>
        <taxon>Spiralia</taxon>
        <taxon>Lophotrochozoa</taxon>
        <taxon>Platyhelminthes</taxon>
        <taxon>Cestoda</taxon>
        <taxon>Eucestoda</taxon>
        <taxon>Diphyllobothriidea</taxon>
        <taxon>Diphyllobothriidae</taxon>
        <taxon>Schistocephalus</taxon>
    </lineage>
</organism>
<accession>A0A183TR89</accession>
<gene>
    <name evidence="2" type="ORF">SSLN_LOCUS18987</name>
</gene>
<protein>
    <submittedName>
        <fullName evidence="4">Reverse transcriptase domain-containing protein</fullName>
    </submittedName>
</protein>
<reference evidence="4" key="1">
    <citation type="submission" date="2016-06" db="UniProtKB">
        <authorList>
            <consortium name="WormBaseParasite"/>
        </authorList>
    </citation>
    <scope>IDENTIFICATION</scope>
</reference>
<dbReference type="AlphaFoldDB" id="A0A183TR89"/>
<dbReference type="PANTHER" id="PTHR47027">
    <property type="entry name" value="REVERSE TRANSCRIPTASE DOMAIN-CONTAINING PROTEIN"/>
    <property type="match status" value="1"/>
</dbReference>
<reference evidence="2 3" key="2">
    <citation type="submission" date="2018-11" db="EMBL/GenBank/DDBJ databases">
        <authorList>
            <consortium name="Pathogen Informatics"/>
        </authorList>
    </citation>
    <scope>NUCLEOTIDE SEQUENCE [LARGE SCALE GENOMIC DNA]</scope>
    <source>
        <strain evidence="2 3">NST_G2</strain>
    </source>
</reference>
<sequence>MPASGQTTPPGRENCNNNGLLLLRTCAKHRLLLTNTFFRLSMRHEGIKVRGTESRTVSEAFAVTNEVKQRYVLVPILFSLMFSAMLMDAYRDERPRIRIAYQMDGRLLNQRRMHFHSPISTATIHKHLFVDDCALNATTENDMQRSMDLFAAACDNLGLRINTEKTIVMHQPQPNTTYNAVRINVNGAQLKSVETFTYLGINLSRSNKIDDEITHRITKVSQAFGRRQNVV</sequence>
<evidence type="ECO:0000313" key="3">
    <source>
        <dbReference type="Proteomes" id="UP000275846"/>
    </source>
</evidence>
<evidence type="ECO:0000313" key="4">
    <source>
        <dbReference type="WBParaSite" id="SSLN_0001970801-mRNA-1"/>
    </source>
</evidence>
<keyword evidence="3" id="KW-1185">Reference proteome</keyword>
<dbReference type="WBParaSite" id="SSLN_0001970801-mRNA-1">
    <property type="protein sequence ID" value="SSLN_0001970801-mRNA-1"/>
    <property type="gene ID" value="SSLN_0001970801"/>
</dbReference>
<dbReference type="Proteomes" id="UP000275846">
    <property type="component" value="Unassembled WGS sequence"/>
</dbReference>
<evidence type="ECO:0000259" key="1">
    <source>
        <dbReference type="PROSITE" id="PS50878"/>
    </source>
</evidence>
<evidence type="ECO:0000313" key="2">
    <source>
        <dbReference type="EMBL" id="VDM05373.1"/>
    </source>
</evidence>
<name>A0A183TR89_SCHSO</name>
<proteinExistence type="predicted"/>
<dbReference type="Pfam" id="PF00078">
    <property type="entry name" value="RVT_1"/>
    <property type="match status" value="1"/>
</dbReference>
<dbReference type="PANTHER" id="PTHR47027:SF26">
    <property type="entry name" value="REVERSE TRANSCRIPTASE DOMAIN-CONTAINING PROTEIN"/>
    <property type="match status" value="1"/>
</dbReference>
<dbReference type="InterPro" id="IPR000477">
    <property type="entry name" value="RT_dom"/>
</dbReference>
<dbReference type="EMBL" id="UYSU01045903">
    <property type="protein sequence ID" value="VDM05373.1"/>
    <property type="molecule type" value="Genomic_DNA"/>
</dbReference>
<feature type="domain" description="Reverse transcriptase" evidence="1">
    <location>
        <begin position="1"/>
        <end position="203"/>
    </location>
</feature>